<name>A0A7X1B1S6_9BACT</name>
<proteinExistence type="predicted"/>
<dbReference type="Proteomes" id="UP000525652">
    <property type="component" value="Unassembled WGS sequence"/>
</dbReference>
<reference evidence="1 2" key="1">
    <citation type="submission" date="2020-07" db="EMBL/GenBank/DDBJ databases">
        <authorList>
            <person name="Feng X."/>
        </authorList>
    </citation>
    <scope>NUCLEOTIDE SEQUENCE [LARGE SCALE GENOMIC DNA]</scope>
    <source>
        <strain evidence="1 2">JCM14086</strain>
    </source>
</reference>
<organism evidence="1 2">
    <name type="scientific">Puniceicoccus vermicola</name>
    <dbReference type="NCBI Taxonomy" id="388746"/>
    <lineage>
        <taxon>Bacteria</taxon>
        <taxon>Pseudomonadati</taxon>
        <taxon>Verrucomicrobiota</taxon>
        <taxon>Opitutia</taxon>
        <taxon>Puniceicoccales</taxon>
        <taxon>Puniceicoccaceae</taxon>
        <taxon>Puniceicoccus</taxon>
    </lineage>
</organism>
<protein>
    <submittedName>
        <fullName evidence="1">Uncharacterized protein</fullName>
    </submittedName>
</protein>
<comment type="caution">
    <text evidence="1">The sequence shown here is derived from an EMBL/GenBank/DDBJ whole genome shotgun (WGS) entry which is preliminary data.</text>
</comment>
<dbReference type="RefSeq" id="WP_185694663.1">
    <property type="nucleotide sequence ID" value="NZ_JACHVA010000138.1"/>
</dbReference>
<dbReference type="EMBL" id="JACHVA010000138">
    <property type="protein sequence ID" value="MBC2604046.1"/>
    <property type="molecule type" value="Genomic_DNA"/>
</dbReference>
<sequence>MIATSTSRIFLLTAGCWGVVSSLSAQNYFLEDLSLSTVLSFESRYIFRGEELGKESFQPSLEAGHPLGPGDLYGGVWASQDISGEPSDEVNFYAGYSLPLTPIFALSGGLTYYWFPDDGSVPSEEEEPFLGIIADLPLRPAAFVYYNFALEQILVELSVGEQFRLAEKSSLQTGFKGGLAQANDANSDQAPGKPENSYGYFQVYVDLVYEFNEVSSASLGARYSGREDSGYTDYLYWGASVSFGF</sequence>
<keyword evidence="2" id="KW-1185">Reference proteome</keyword>
<dbReference type="AlphaFoldDB" id="A0A7X1B1S6"/>
<evidence type="ECO:0000313" key="1">
    <source>
        <dbReference type="EMBL" id="MBC2604046.1"/>
    </source>
</evidence>
<evidence type="ECO:0000313" key="2">
    <source>
        <dbReference type="Proteomes" id="UP000525652"/>
    </source>
</evidence>
<accession>A0A7X1B1S6</accession>
<gene>
    <name evidence="1" type="ORF">H5P30_19870</name>
</gene>